<accession>A0A6A6RZJ9</accession>
<name>A0A6A6RZJ9_9PLEO</name>
<gene>
    <name evidence="1" type="ORF">P280DRAFT_507209</name>
</gene>
<proteinExistence type="predicted"/>
<dbReference type="EMBL" id="MU006784">
    <property type="protein sequence ID" value="KAF2640527.1"/>
    <property type="molecule type" value="Genomic_DNA"/>
</dbReference>
<evidence type="ECO:0000313" key="2">
    <source>
        <dbReference type="Proteomes" id="UP000799753"/>
    </source>
</evidence>
<sequence length="246" mass="27136">MPKRNPNASKVVTFDYDKNQFDIRINRGDHAASIDNKIRTALSIDADAILTYHLMSAAGPRITANYNELKRGRLIFVKRDYDTHAAANKINLINEIVRMWKLPSPDQIFPASLAPRYEPSSVQKATAADGAWIKPPSLWANRLVKATWKLAKITIGSHDAAVQLLAVEANERQSGRIESQFSTVTEVTHTDISRAIEKRTKLLAEEGYGNAVFAGGLGEALEGVEGEIEREKEAKEVSGAVLQLSL</sequence>
<protein>
    <submittedName>
        <fullName evidence="1">Uncharacterized protein</fullName>
    </submittedName>
</protein>
<keyword evidence="2" id="KW-1185">Reference proteome</keyword>
<dbReference type="Proteomes" id="UP000799753">
    <property type="component" value="Unassembled WGS sequence"/>
</dbReference>
<evidence type="ECO:0000313" key="1">
    <source>
        <dbReference type="EMBL" id="KAF2640527.1"/>
    </source>
</evidence>
<reference evidence="1" key="1">
    <citation type="journal article" date="2020" name="Stud. Mycol.">
        <title>101 Dothideomycetes genomes: a test case for predicting lifestyles and emergence of pathogens.</title>
        <authorList>
            <person name="Haridas S."/>
            <person name="Albert R."/>
            <person name="Binder M."/>
            <person name="Bloem J."/>
            <person name="Labutti K."/>
            <person name="Salamov A."/>
            <person name="Andreopoulos B."/>
            <person name="Baker S."/>
            <person name="Barry K."/>
            <person name="Bills G."/>
            <person name="Bluhm B."/>
            <person name="Cannon C."/>
            <person name="Castanera R."/>
            <person name="Culley D."/>
            <person name="Daum C."/>
            <person name="Ezra D."/>
            <person name="Gonzalez J."/>
            <person name="Henrissat B."/>
            <person name="Kuo A."/>
            <person name="Liang C."/>
            <person name="Lipzen A."/>
            <person name="Lutzoni F."/>
            <person name="Magnuson J."/>
            <person name="Mondo S."/>
            <person name="Nolan M."/>
            <person name="Ohm R."/>
            <person name="Pangilinan J."/>
            <person name="Park H.-J."/>
            <person name="Ramirez L."/>
            <person name="Alfaro M."/>
            <person name="Sun H."/>
            <person name="Tritt A."/>
            <person name="Yoshinaga Y."/>
            <person name="Zwiers L.-H."/>
            <person name="Turgeon B."/>
            <person name="Goodwin S."/>
            <person name="Spatafora J."/>
            <person name="Crous P."/>
            <person name="Grigoriev I."/>
        </authorList>
    </citation>
    <scope>NUCLEOTIDE SEQUENCE</scope>
    <source>
        <strain evidence="1">CBS 473.64</strain>
    </source>
</reference>
<dbReference type="AlphaFoldDB" id="A0A6A6RZJ9"/>
<organism evidence="1 2">
    <name type="scientific">Massarina eburnea CBS 473.64</name>
    <dbReference type="NCBI Taxonomy" id="1395130"/>
    <lineage>
        <taxon>Eukaryota</taxon>
        <taxon>Fungi</taxon>
        <taxon>Dikarya</taxon>
        <taxon>Ascomycota</taxon>
        <taxon>Pezizomycotina</taxon>
        <taxon>Dothideomycetes</taxon>
        <taxon>Pleosporomycetidae</taxon>
        <taxon>Pleosporales</taxon>
        <taxon>Massarineae</taxon>
        <taxon>Massarinaceae</taxon>
        <taxon>Massarina</taxon>
    </lineage>
</organism>
<dbReference type="OrthoDB" id="10670545at2759"/>